<feature type="region of interest" description="Disordered" evidence="1">
    <location>
        <begin position="61"/>
        <end position="84"/>
    </location>
</feature>
<organism evidence="2 3">
    <name type="scientific">Microthyrium microscopicum</name>
    <dbReference type="NCBI Taxonomy" id="703497"/>
    <lineage>
        <taxon>Eukaryota</taxon>
        <taxon>Fungi</taxon>
        <taxon>Dikarya</taxon>
        <taxon>Ascomycota</taxon>
        <taxon>Pezizomycotina</taxon>
        <taxon>Dothideomycetes</taxon>
        <taxon>Dothideomycetes incertae sedis</taxon>
        <taxon>Microthyriales</taxon>
        <taxon>Microthyriaceae</taxon>
        <taxon>Microthyrium</taxon>
    </lineage>
</organism>
<reference evidence="2" key="1">
    <citation type="journal article" date="2020" name="Stud. Mycol.">
        <title>101 Dothideomycetes genomes: a test case for predicting lifestyles and emergence of pathogens.</title>
        <authorList>
            <person name="Haridas S."/>
            <person name="Albert R."/>
            <person name="Binder M."/>
            <person name="Bloem J."/>
            <person name="Labutti K."/>
            <person name="Salamov A."/>
            <person name="Andreopoulos B."/>
            <person name="Baker S."/>
            <person name="Barry K."/>
            <person name="Bills G."/>
            <person name="Bluhm B."/>
            <person name="Cannon C."/>
            <person name="Castanera R."/>
            <person name="Culley D."/>
            <person name="Daum C."/>
            <person name="Ezra D."/>
            <person name="Gonzalez J."/>
            <person name="Henrissat B."/>
            <person name="Kuo A."/>
            <person name="Liang C."/>
            <person name="Lipzen A."/>
            <person name="Lutzoni F."/>
            <person name="Magnuson J."/>
            <person name="Mondo S."/>
            <person name="Nolan M."/>
            <person name="Ohm R."/>
            <person name="Pangilinan J."/>
            <person name="Park H.-J."/>
            <person name="Ramirez L."/>
            <person name="Alfaro M."/>
            <person name="Sun H."/>
            <person name="Tritt A."/>
            <person name="Yoshinaga Y."/>
            <person name="Zwiers L.-H."/>
            <person name="Turgeon B."/>
            <person name="Goodwin S."/>
            <person name="Spatafora J."/>
            <person name="Crous P."/>
            <person name="Grigoriev I."/>
        </authorList>
    </citation>
    <scope>NUCLEOTIDE SEQUENCE</scope>
    <source>
        <strain evidence="2">CBS 115976</strain>
    </source>
</reference>
<dbReference type="AlphaFoldDB" id="A0A6A6TXF8"/>
<gene>
    <name evidence="2" type="ORF">BT63DRAFT_461453</name>
</gene>
<sequence length="84" mass="9385">MAPTPTSDEEFQVLDAALTRLNTYSKLLYPESDIAKLTNDIHSIRFMVTVCMVAIMNDQPKELENNGQPPTYSNAVCHTAPKQD</sequence>
<keyword evidence="3" id="KW-1185">Reference proteome</keyword>
<evidence type="ECO:0000313" key="2">
    <source>
        <dbReference type="EMBL" id="KAF2663344.1"/>
    </source>
</evidence>
<protein>
    <submittedName>
        <fullName evidence="2">Uncharacterized protein</fullName>
    </submittedName>
</protein>
<name>A0A6A6TXF8_9PEZI</name>
<evidence type="ECO:0000256" key="1">
    <source>
        <dbReference type="SAM" id="MobiDB-lite"/>
    </source>
</evidence>
<dbReference type="Proteomes" id="UP000799302">
    <property type="component" value="Unassembled WGS sequence"/>
</dbReference>
<feature type="compositionally biased region" description="Polar residues" evidence="1">
    <location>
        <begin position="65"/>
        <end position="76"/>
    </location>
</feature>
<evidence type="ECO:0000313" key="3">
    <source>
        <dbReference type="Proteomes" id="UP000799302"/>
    </source>
</evidence>
<dbReference type="EMBL" id="MU004246">
    <property type="protein sequence ID" value="KAF2663344.1"/>
    <property type="molecule type" value="Genomic_DNA"/>
</dbReference>
<accession>A0A6A6TXF8</accession>
<proteinExistence type="predicted"/>